<accession>A0AAW6VPI2</accession>
<reference evidence="3" key="2">
    <citation type="submission" date="2023-02" db="EMBL/GenBank/DDBJ databases">
        <authorList>
            <person name="Concha-Toloza M."/>
            <person name="Lopez-Cantillo M."/>
            <person name="Molina-Mora J."/>
            <person name="Collado L."/>
        </authorList>
    </citation>
    <scope>NUCLEOTIDE SEQUENCE</scope>
    <source>
        <strain evidence="3">FR1p273A</strain>
    </source>
</reference>
<dbReference type="AlphaFoldDB" id="A0AAW6VPI2"/>
<dbReference type="InterPro" id="IPR027417">
    <property type="entry name" value="P-loop_NTPase"/>
</dbReference>
<feature type="domain" description="ATPase AAA-type core" evidence="2">
    <location>
        <begin position="289"/>
        <end position="420"/>
    </location>
</feature>
<reference evidence="3" key="1">
    <citation type="journal article" date="2023" name="Antibiotics">
        <title>Genomic Characterization of Antibiotic-Resistant Campylobacterales Isolated from Chilean Poultry Meat.</title>
        <authorList>
            <person name="Concha-Toloza M."/>
            <person name="Lopez-Cantillo M."/>
            <person name="Molina-Mora J.A."/>
            <person name="Collado L."/>
        </authorList>
    </citation>
    <scope>NUCLEOTIDE SEQUENCE</scope>
    <source>
        <strain evidence="3">FR1p273A</strain>
    </source>
</reference>
<comment type="caution">
    <text evidence="3">The sequence shown here is derived from an EMBL/GenBank/DDBJ whole genome shotgun (WGS) entry which is preliminary data.</text>
</comment>
<keyword evidence="1" id="KW-0175">Coiled coil</keyword>
<evidence type="ECO:0000259" key="2">
    <source>
        <dbReference type="Pfam" id="PF13304"/>
    </source>
</evidence>
<dbReference type="GO" id="GO:0005524">
    <property type="term" value="F:ATP binding"/>
    <property type="evidence" value="ECO:0007669"/>
    <property type="project" value="InterPro"/>
</dbReference>
<dbReference type="EMBL" id="JAQTJH010000009">
    <property type="protein sequence ID" value="MDK2062455.1"/>
    <property type="molecule type" value="Genomic_DNA"/>
</dbReference>
<organism evidence="3 4">
    <name type="scientific">Aliarcobacter butzleri</name>
    <dbReference type="NCBI Taxonomy" id="28197"/>
    <lineage>
        <taxon>Bacteria</taxon>
        <taxon>Pseudomonadati</taxon>
        <taxon>Campylobacterota</taxon>
        <taxon>Epsilonproteobacteria</taxon>
        <taxon>Campylobacterales</taxon>
        <taxon>Arcobacteraceae</taxon>
        <taxon>Aliarcobacter</taxon>
    </lineage>
</organism>
<gene>
    <name evidence="3" type="ORF">PT520_07955</name>
</gene>
<dbReference type="InterPro" id="IPR003959">
    <property type="entry name" value="ATPase_AAA_core"/>
</dbReference>
<dbReference type="GO" id="GO:0016887">
    <property type="term" value="F:ATP hydrolysis activity"/>
    <property type="evidence" value="ECO:0007669"/>
    <property type="project" value="InterPro"/>
</dbReference>
<dbReference type="PANTHER" id="PTHR43581">
    <property type="entry name" value="ATP/GTP PHOSPHATASE"/>
    <property type="match status" value="1"/>
</dbReference>
<dbReference type="SUPFAM" id="SSF52540">
    <property type="entry name" value="P-loop containing nucleoside triphosphate hydrolases"/>
    <property type="match status" value="1"/>
</dbReference>
<proteinExistence type="predicted"/>
<dbReference type="Pfam" id="PF13304">
    <property type="entry name" value="AAA_21"/>
    <property type="match status" value="1"/>
</dbReference>
<dbReference type="Gene3D" id="3.40.50.300">
    <property type="entry name" value="P-loop containing nucleotide triphosphate hydrolases"/>
    <property type="match status" value="1"/>
</dbReference>
<dbReference type="RefSeq" id="WP_284074796.1">
    <property type="nucleotide sequence ID" value="NZ_JAQTJH010000009.1"/>
</dbReference>
<name>A0AAW6VPI2_9BACT</name>
<dbReference type="Proteomes" id="UP001237843">
    <property type="component" value="Unassembled WGS sequence"/>
</dbReference>
<sequence length="552" mass="65300">MELVYLWVEKYKNIEKQGFNFSPRFRCEYDEEKNELNIIDKDETGEFYPKNFFGDNINITAIVGENGSGKSGVLSGLNQIIAYSKDNNIVIFRLNDKLYCNKKCAFNKNIEILTEKVLLGRKNKYFSIITHTSDFIDSEIFLDRELSIYKEVHPMAIRDYDINSLNIMFMHLDLNYSNYLSYIQKLVFIMLINRESKIFFPNKYKISLHANFLIKKLFDISLYYRLDQDEILKNKCENYIYKLISKNDIDYIINFYFFMKKYSSNDEKYLDLVKYFSAEKFLTIDMLNISNDENIIRNKFLQVYTQTEDWINISLEKRNILNILFKCDKFSKMIIELFYIDLHDGIKSFSDLSTGEREYLLTEALIVEKINEGNFLFLLDEIDSSFHPNWSKELINNLIKTVSKHKVHIIISSHSPFLLSDLPKENVIFLEKDEKTGKCVNATEKMKDFSTFGANIHTLLSHGFFMKGGLIGEFAKEKIDLAIKYLNQKILTEDELNYCENIISIIGEPIIKRELQRKLDSKRLSKIDKIEEIEEQMKLLQNRLEMIRKNQK</sequence>
<feature type="coiled-coil region" evidence="1">
    <location>
        <begin position="523"/>
        <end position="550"/>
    </location>
</feature>
<evidence type="ECO:0000313" key="4">
    <source>
        <dbReference type="Proteomes" id="UP001237843"/>
    </source>
</evidence>
<evidence type="ECO:0000256" key="1">
    <source>
        <dbReference type="SAM" id="Coils"/>
    </source>
</evidence>
<dbReference type="PANTHER" id="PTHR43581:SF4">
    <property type="entry name" value="ATP_GTP PHOSPHATASE"/>
    <property type="match status" value="1"/>
</dbReference>
<dbReference type="InterPro" id="IPR051396">
    <property type="entry name" value="Bact_Antivir_Def_Nuclease"/>
</dbReference>
<protein>
    <submittedName>
        <fullName evidence="3">AAA family ATPase</fullName>
    </submittedName>
</protein>
<evidence type="ECO:0000313" key="3">
    <source>
        <dbReference type="EMBL" id="MDK2062455.1"/>
    </source>
</evidence>